<dbReference type="Gene3D" id="3.30.70.330">
    <property type="match status" value="3"/>
</dbReference>
<proteinExistence type="predicted"/>
<feature type="domain" description="RRM" evidence="4">
    <location>
        <begin position="68"/>
        <end position="160"/>
    </location>
</feature>
<dbReference type="AlphaFoldDB" id="A0A8K0EFJ1"/>
<keyword evidence="2 3" id="KW-0694">RNA-binding</keyword>
<dbReference type="PROSITE" id="PS50102">
    <property type="entry name" value="RRM"/>
    <property type="match status" value="2"/>
</dbReference>
<reference evidence="5" key="1">
    <citation type="submission" date="2022-01" db="EMBL/GenBank/DDBJ databases">
        <authorList>
            <person name="Braso-Vives M."/>
        </authorList>
    </citation>
    <scope>NUCLEOTIDE SEQUENCE</scope>
</reference>
<organism evidence="5 6">
    <name type="scientific">Branchiostoma lanceolatum</name>
    <name type="common">Common lancelet</name>
    <name type="synonym">Amphioxus lanceolatum</name>
    <dbReference type="NCBI Taxonomy" id="7740"/>
    <lineage>
        <taxon>Eukaryota</taxon>
        <taxon>Metazoa</taxon>
        <taxon>Chordata</taxon>
        <taxon>Cephalochordata</taxon>
        <taxon>Leptocardii</taxon>
        <taxon>Amphioxiformes</taxon>
        <taxon>Branchiostomatidae</taxon>
        <taxon>Branchiostoma</taxon>
    </lineage>
</organism>
<dbReference type="FunFam" id="3.30.70.330:FF:000015">
    <property type="entry name" value="CUGBP Elav-like family member 1 isoform 2"/>
    <property type="match status" value="1"/>
</dbReference>
<name>A0A8K0EFJ1_BRALA</name>
<dbReference type="GO" id="GO:0003723">
    <property type="term" value="F:RNA binding"/>
    <property type="evidence" value="ECO:0007669"/>
    <property type="project" value="UniProtKB-UniRule"/>
</dbReference>
<gene>
    <name evidence="5" type="primary">CELF2</name>
    <name evidence="5" type="ORF">BLAG_LOCUS11633</name>
</gene>
<dbReference type="SMART" id="SM00360">
    <property type="entry name" value="RRM"/>
    <property type="match status" value="2"/>
</dbReference>
<keyword evidence="1" id="KW-0677">Repeat</keyword>
<dbReference type="CDD" id="cd12636">
    <property type="entry name" value="RRM2_Bruno_like"/>
    <property type="match status" value="1"/>
</dbReference>
<evidence type="ECO:0000259" key="4">
    <source>
        <dbReference type="PROSITE" id="PS50102"/>
    </source>
</evidence>
<dbReference type="InterPro" id="IPR012677">
    <property type="entry name" value="Nucleotide-bd_a/b_plait_sf"/>
</dbReference>
<dbReference type="PANTHER" id="PTHR24012">
    <property type="entry name" value="RNA BINDING PROTEIN"/>
    <property type="match status" value="1"/>
</dbReference>
<protein>
    <submittedName>
        <fullName evidence="5">CELF2 protein</fullName>
    </submittedName>
</protein>
<evidence type="ECO:0000313" key="6">
    <source>
        <dbReference type="Proteomes" id="UP000838412"/>
    </source>
</evidence>
<feature type="domain" description="RRM" evidence="4">
    <location>
        <begin position="502"/>
        <end position="580"/>
    </location>
</feature>
<sequence>MPPMRHGYVAQQTAWCCFVTFYRRKDAIAAQNALHNLKTMPGMSHPIQMKPANNENRNANGECPVEERKLFVGMVSKKCNESDVRIMFAPYGTIEECTVLRDQNGQSRGNPSLSEHTSHKGCAFVTFSTRASALNAIKALHQSQTMEGCSSPLVVKFADTQKDKEQKRLQQLNAQAWSQMNALASLAALNPQYLASAVKPNIDNQMTSLNSQYLGERSVLLANHSVLLPRPITILYFSPPIMHQSLGFNSVSDDHRHIFASSPSLLQQAALGNQAAFSQQLTAGDIRQLYTPTTGSSTGGKFSLTLTFLSRHSDIRQLYTTTGTSSGGKFWFKYAGIATVVGRGDSGQSGVSRHRFVQRGQSAVKHRFLQFVSFSLGRFKHGQGTTVKTAPKGAGGNTNTSALSGLGALAGLQGLGAPNSALGLQALTGLSGMGSLNGTLGATALSASGTAGNGVDPLSQAYSGIQQFAATFPNGYGTAGQLGATAAGKQKEGEQQQGPEGANLFIYHLPQEFGDQDLMQTFMPFGNVISAKVFIDKQTNLSKCFGFVSYDNPVAAQAAIQAMNGFQIGMKRLKVQLKRPKDANKPY</sequence>
<dbReference type="EMBL" id="OV696703">
    <property type="protein sequence ID" value="CAH1251158.1"/>
    <property type="molecule type" value="Genomic_DNA"/>
</dbReference>
<dbReference type="CDD" id="cd12638">
    <property type="entry name" value="RRM3_CELF1_2"/>
    <property type="match status" value="1"/>
</dbReference>
<dbReference type="FunFam" id="3.30.70.330:FF:000016">
    <property type="entry name" value="CUGBP Elav-like family member 1 isoform 2"/>
    <property type="match status" value="1"/>
</dbReference>
<dbReference type="InterPro" id="IPR035979">
    <property type="entry name" value="RBD_domain_sf"/>
</dbReference>
<dbReference type="OrthoDB" id="267048at2759"/>
<evidence type="ECO:0000313" key="5">
    <source>
        <dbReference type="EMBL" id="CAH1251158.1"/>
    </source>
</evidence>
<dbReference type="InterPro" id="IPR000504">
    <property type="entry name" value="RRM_dom"/>
</dbReference>
<dbReference type="Proteomes" id="UP000838412">
    <property type="component" value="Chromosome 18"/>
</dbReference>
<dbReference type="InterPro" id="IPR034199">
    <property type="entry name" value="CELF1/2_RRM3"/>
</dbReference>
<dbReference type="SUPFAM" id="SSF54928">
    <property type="entry name" value="RNA-binding domain, RBD"/>
    <property type="match status" value="2"/>
</dbReference>
<keyword evidence="6" id="KW-1185">Reference proteome</keyword>
<accession>A0A8K0EFJ1</accession>
<dbReference type="Pfam" id="PF00076">
    <property type="entry name" value="RRM_1"/>
    <property type="match status" value="2"/>
</dbReference>
<evidence type="ECO:0000256" key="1">
    <source>
        <dbReference type="ARBA" id="ARBA00022737"/>
    </source>
</evidence>
<evidence type="ECO:0000256" key="2">
    <source>
        <dbReference type="ARBA" id="ARBA00022884"/>
    </source>
</evidence>
<evidence type="ECO:0000256" key="3">
    <source>
        <dbReference type="PROSITE-ProRule" id="PRU00176"/>
    </source>
</evidence>